<feature type="compositionally biased region" description="Basic residues" evidence="1">
    <location>
        <begin position="277"/>
        <end position="289"/>
    </location>
</feature>
<name>A0A146KZP1_LYGHE</name>
<feature type="compositionally biased region" description="Pro residues" evidence="1">
    <location>
        <begin position="213"/>
        <end position="223"/>
    </location>
</feature>
<feature type="region of interest" description="Disordered" evidence="1">
    <location>
        <begin position="205"/>
        <end position="305"/>
    </location>
</feature>
<proteinExistence type="predicted"/>
<feature type="non-terminal residue" evidence="2">
    <location>
        <position position="1"/>
    </location>
</feature>
<dbReference type="EMBL" id="GDHC01016818">
    <property type="protein sequence ID" value="JAQ01811.1"/>
    <property type="molecule type" value="Transcribed_RNA"/>
</dbReference>
<reference evidence="2" key="1">
    <citation type="journal article" date="2016" name="Gigascience">
        <title>De novo construction of an expanded transcriptome assembly for the western tarnished plant bug, Lygus hesperus.</title>
        <authorList>
            <person name="Tassone E.E."/>
            <person name="Geib S.M."/>
            <person name="Hall B."/>
            <person name="Fabrick J.A."/>
            <person name="Brent C.S."/>
            <person name="Hull J.J."/>
        </authorList>
    </citation>
    <scope>NUCLEOTIDE SEQUENCE</scope>
</reference>
<organism evidence="2">
    <name type="scientific">Lygus hesperus</name>
    <name type="common">Western plant bug</name>
    <dbReference type="NCBI Taxonomy" id="30085"/>
    <lineage>
        <taxon>Eukaryota</taxon>
        <taxon>Metazoa</taxon>
        <taxon>Ecdysozoa</taxon>
        <taxon>Arthropoda</taxon>
        <taxon>Hexapoda</taxon>
        <taxon>Insecta</taxon>
        <taxon>Pterygota</taxon>
        <taxon>Neoptera</taxon>
        <taxon>Paraneoptera</taxon>
        <taxon>Hemiptera</taxon>
        <taxon>Heteroptera</taxon>
        <taxon>Panheteroptera</taxon>
        <taxon>Cimicomorpha</taxon>
        <taxon>Miridae</taxon>
        <taxon>Mirini</taxon>
        <taxon>Lygus</taxon>
    </lineage>
</organism>
<gene>
    <name evidence="2" type="ORF">g.37729</name>
</gene>
<protein>
    <submittedName>
        <fullName evidence="2">Uncharacterized protein</fullName>
    </submittedName>
</protein>
<dbReference type="AlphaFoldDB" id="A0A146KZP1"/>
<feature type="region of interest" description="Disordered" evidence="1">
    <location>
        <begin position="46"/>
        <end position="67"/>
    </location>
</feature>
<accession>A0A146KZP1</accession>
<sequence length="327" mass="36822">EPLVRTLLLTPTRRAGMERNLHLWLSSPPRVSSVLAGFGLPSAGGEGSPLVKATSGGEYLDDSPPSSQMQRQAELWSRRPMPIPQKDYGRWIVAVFENETELIRQRGVQGADTPEPIDDPLSILRDVAEYVRVVTYNENPSVRVTNGDGGVMALSKVTRWIAAYQQITIERDELLQQQAKLREEREEMKERWEEERRELISQLEEARASRNVAPPPMDVPPVRTPEAEVPIETASERKTPDATGTLEAEPQPNLDDEPEGTSLGPPTPMVQKSQEKLKRKQCTVRKHKTQLLNLPNRKASHADKRPRECGMCCFRKAYEAACKKAYP</sequence>
<evidence type="ECO:0000313" key="2">
    <source>
        <dbReference type="EMBL" id="JAQ01811.1"/>
    </source>
</evidence>
<evidence type="ECO:0000256" key="1">
    <source>
        <dbReference type="SAM" id="MobiDB-lite"/>
    </source>
</evidence>